<dbReference type="EC" id="6.3.2.2" evidence="8"/>
<dbReference type="InterPro" id="IPR007370">
    <property type="entry name" value="Glu_cys_ligase"/>
</dbReference>
<evidence type="ECO:0000256" key="1">
    <source>
        <dbReference type="ARBA" id="ARBA00005006"/>
    </source>
</evidence>
<proteinExistence type="inferred from homology"/>
<dbReference type="STRING" id="64969.SAMN02745127_02262"/>
<keyword evidence="6 8" id="KW-0067">ATP-binding</keyword>
<dbReference type="Pfam" id="PF04262">
    <property type="entry name" value="Glu_cys_ligase"/>
    <property type="match status" value="1"/>
</dbReference>
<dbReference type="OrthoDB" id="9803907at2"/>
<dbReference type="HAMAP" id="MF_00578">
    <property type="entry name" value="Glu_cys_ligase"/>
    <property type="match status" value="1"/>
</dbReference>
<evidence type="ECO:0000256" key="9">
    <source>
        <dbReference type="RuleBase" id="RU004391"/>
    </source>
</evidence>
<dbReference type="GO" id="GO:0006750">
    <property type="term" value="P:glutathione biosynthetic process"/>
    <property type="evidence" value="ECO:0007669"/>
    <property type="project" value="UniProtKB-UniRule"/>
</dbReference>
<comment type="catalytic activity">
    <reaction evidence="7 8 9">
        <text>L-cysteine + L-glutamate + ATP = gamma-L-glutamyl-L-cysteine + ADP + phosphate + H(+)</text>
        <dbReference type="Rhea" id="RHEA:13285"/>
        <dbReference type="ChEBI" id="CHEBI:15378"/>
        <dbReference type="ChEBI" id="CHEBI:29985"/>
        <dbReference type="ChEBI" id="CHEBI:30616"/>
        <dbReference type="ChEBI" id="CHEBI:35235"/>
        <dbReference type="ChEBI" id="CHEBI:43474"/>
        <dbReference type="ChEBI" id="CHEBI:58173"/>
        <dbReference type="ChEBI" id="CHEBI:456216"/>
        <dbReference type="EC" id="6.3.2.2"/>
    </reaction>
</comment>
<evidence type="ECO:0000256" key="3">
    <source>
        <dbReference type="ARBA" id="ARBA00022598"/>
    </source>
</evidence>
<dbReference type="NCBIfam" id="TIGR01434">
    <property type="entry name" value="glu_cys_ligase"/>
    <property type="match status" value="1"/>
</dbReference>
<keyword evidence="3 8" id="KW-0436">Ligase</keyword>
<gene>
    <name evidence="8" type="primary">gshA</name>
    <name evidence="11" type="ORF">BTE48_10360</name>
</gene>
<evidence type="ECO:0000313" key="12">
    <source>
        <dbReference type="Proteomes" id="UP000191418"/>
    </source>
</evidence>
<dbReference type="Gene3D" id="3.30.590.20">
    <property type="match status" value="1"/>
</dbReference>
<evidence type="ECO:0000256" key="2">
    <source>
        <dbReference type="ARBA" id="ARBA00008772"/>
    </source>
</evidence>
<evidence type="ECO:0000256" key="7">
    <source>
        <dbReference type="ARBA" id="ARBA00048819"/>
    </source>
</evidence>
<dbReference type="PANTHER" id="PTHR38761">
    <property type="entry name" value="GLUTAMATE--CYSTEINE LIGASE"/>
    <property type="match status" value="1"/>
</dbReference>
<comment type="caution">
    <text evidence="11">The sequence shown here is derived from an EMBL/GenBank/DDBJ whole genome shotgun (WGS) entry which is preliminary data.</text>
</comment>
<dbReference type="AlphaFoldDB" id="A0A1V4T3I0"/>
<dbReference type="GO" id="GO:0004357">
    <property type="term" value="F:glutamate-cysteine ligase activity"/>
    <property type="evidence" value="ECO:0007669"/>
    <property type="project" value="UniProtKB-UniRule"/>
</dbReference>
<accession>A0A1V4T3I0</accession>
<dbReference type="SUPFAM" id="SSF55931">
    <property type="entry name" value="Glutamine synthetase/guanido kinase"/>
    <property type="match status" value="1"/>
</dbReference>
<comment type="pathway">
    <text evidence="1 8 9">Sulfur metabolism; glutathione biosynthesis; glutathione from L-cysteine and L-glutamate: step 1/2.</text>
</comment>
<sequence length="539" mass="61041">MRLRLPAVVGCNHRGFTLSVTLHDRLQFLQPVAQRGLFNQIQRGLEKEGLRVTHKGDLAQTEHPKALGSALTNPHITTDYSEALLEFITPAVSKLDDTLAFMQDLHRFSYRHLQDELIWPASMPCKLQGNESVPIAQYGRSNTGTMKTVYRNGLSYRYGRIMQAIAGLHYNFSLPDQLWPALQHLQGDKQPLETFKSNQYFALIRNFRRYSWLLLYLFGASPAIHKSFVEGKQHQLETLDDETLYLPYATSLRMSGLGYQNNAQASLKICFNSLTNYVTTLSHAIKTPHKPYAEIGVKVGEEYRQLNSNILQIENEYYSDIRPKRVAKSGERPSEALLKRGVEYIEVRCIDLNPFEAIGINKSQARFVDTFLLFCLLENSPQIPDDECEQLDVNHHQIVNFGRQSNLMLHTPEGEISREAWSHQLFDQLQAVAALLDSGLEQPEHQNALDLYRPMIDQPELTPSAQVLAGIQAAGGFVPFALQQAVAQAEQLNNTEMDKARQALFSQLAETSIQQQADIEAADQISFEEYLANYMANLG</sequence>
<name>A0A1V4T3I0_9GAMM</name>
<dbReference type="InterPro" id="IPR006334">
    <property type="entry name" value="Glut_cys_ligase"/>
</dbReference>
<organism evidence="11 12">
    <name type="scientific">Oceanospirillum multiglobuliferum</name>
    <dbReference type="NCBI Taxonomy" id="64969"/>
    <lineage>
        <taxon>Bacteria</taxon>
        <taxon>Pseudomonadati</taxon>
        <taxon>Pseudomonadota</taxon>
        <taxon>Gammaproteobacteria</taxon>
        <taxon>Oceanospirillales</taxon>
        <taxon>Oceanospirillaceae</taxon>
        <taxon>Oceanospirillum</taxon>
    </lineage>
</organism>
<comment type="similarity">
    <text evidence="2 8">Belongs to the glutamate--cysteine ligase type 1 family. Type 1 subfamily.</text>
</comment>
<dbReference type="Proteomes" id="UP000191418">
    <property type="component" value="Unassembled WGS sequence"/>
</dbReference>
<feature type="domain" description="Glutamate--cysteine ligase" evidence="10">
    <location>
        <begin position="27"/>
        <end position="398"/>
    </location>
</feature>
<keyword evidence="12" id="KW-1185">Reference proteome</keyword>
<evidence type="ECO:0000256" key="5">
    <source>
        <dbReference type="ARBA" id="ARBA00022741"/>
    </source>
</evidence>
<keyword evidence="5 8" id="KW-0547">Nucleotide-binding</keyword>
<dbReference type="GO" id="GO:0005829">
    <property type="term" value="C:cytosol"/>
    <property type="evidence" value="ECO:0007669"/>
    <property type="project" value="TreeGrafter"/>
</dbReference>
<dbReference type="UniPathway" id="UPA00142">
    <property type="reaction ID" value="UER00209"/>
</dbReference>
<dbReference type="GO" id="GO:0046872">
    <property type="term" value="F:metal ion binding"/>
    <property type="evidence" value="ECO:0007669"/>
    <property type="project" value="TreeGrafter"/>
</dbReference>
<evidence type="ECO:0000256" key="4">
    <source>
        <dbReference type="ARBA" id="ARBA00022684"/>
    </source>
</evidence>
<reference evidence="11 12" key="1">
    <citation type="submission" date="2017-01" db="EMBL/GenBank/DDBJ databases">
        <title>Genome Sequencing of a Marine Spirillum, Oceanospirillum multiglobuliferum ATCC 33336, from Japan.</title>
        <authorList>
            <person name="Carney J.G."/>
            <person name="Trachtenberg A.M."/>
            <person name="Rheaume B.A."/>
            <person name="Linnane J.D."/>
            <person name="Pitts N.L."/>
            <person name="Mykles D.L."/>
            <person name="Maclea K.S."/>
        </authorList>
    </citation>
    <scope>NUCLEOTIDE SEQUENCE [LARGE SCALE GENOMIC DNA]</scope>
    <source>
        <strain evidence="11 12">ATCC 33336</strain>
    </source>
</reference>
<evidence type="ECO:0000256" key="6">
    <source>
        <dbReference type="ARBA" id="ARBA00022840"/>
    </source>
</evidence>
<evidence type="ECO:0000259" key="10">
    <source>
        <dbReference type="Pfam" id="PF04262"/>
    </source>
</evidence>
<dbReference type="GO" id="GO:0005524">
    <property type="term" value="F:ATP binding"/>
    <property type="evidence" value="ECO:0007669"/>
    <property type="project" value="UniProtKB-KW"/>
</dbReference>
<dbReference type="PANTHER" id="PTHR38761:SF1">
    <property type="entry name" value="GLUTAMATE--CYSTEINE LIGASE"/>
    <property type="match status" value="1"/>
</dbReference>
<protein>
    <recommendedName>
        <fullName evidence="8">Glutamate--cysteine ligase</fullName>
        <ecNumber evidence="8">6.3.2.2</ecNumber>
    </recommendedName>
    <alternativeName>
        <fullName evidence="8">Gamma-ECS</fullName>
        <shortName evidence="8">GCS</shortName>
    </alternativeName>
    <alternativeName>
        <fullName evidence="8">Gamma-glutamylcysteine synthetase</fullName>
    </alternativeName>
</protein>
<keyword evidence="4 8" id="KW-0317">Glutathione biosynthesis</keyword>
<evidence type="ECO:0000313" key="11">
    <source>
        <dbReference type="EMBL" id="OPX55157.1"/>
    </source>
</evidence>
<evidence type="ECO:0000256" key="8">
    <source>
        <dbReference type="HAMAP-Rule" id="MF_00578"/>
    </source>
</evidence>
<dbReference type="EMBL" id="MTSM01000012">
    <property type="protein sequence ID" value="OPX55157.1"/>
    <property type="molecule type" value="Genomic_DNA"/>
</dbReference>
<dbReference type="InterPro" id="IPR014746">
    <property type="entry name" value="Gln_synth/guanido_kin_cat_dom"/>
</dbReference>